<name>A0AAX0B044_CLOBE</name>
<reference evidence="1" key="1">
    <citation type="submission" date="2020-05" db="EMBL/GenBank/DDBJ databases">
        <authorList>
            <person name="Brown S."/>
            <person name="Huntemann M."/>
            <person name="Clum A."/>
            <person name="Spunde A."/>
            <person name="Palaniappan K."/>
            <person name="Ritter S."/>
            <person name="Mikhailova N."/>
            <person name="Chen I.-M."/>
            <person name="Stamatis D."/>
            <person name="Reddy T."/>
            <person name="O'Malley R."/>
            <person name="Daum C."/>
            <person name="Shapiro N."/>
            <person name="Ivanova N."/>
            <person name="Kyrpides N."/>
            <person name="Woyke T."/>
        </authorList>
    </citation>
    <scope>NUCLEOTIDE SEQUENCE</scope>
    <source>
        <strain evidence="1">DJ080</strain>
    </source>
</reference>
<comment type="caution">
    <text evidence="1">The sequence shown here is derived from an EMBL/GenBank/DDBJ whole genome shotgun (WGS) entry which is preliminary data.</text>
</comment>
<proteinExistence type="predicted"/>
<evidence type="ECO:0000313" key="1">
    <source>
        <dbReference type="EMBL" id="NRT88552.1"/>
    </source>
</evidence>
<evidence type="ECO:0008006" key="3">
    <source>
        <dbReference type="Google" id="ProtNLM"/>
    </source>
</evidence>
<dbReference type="Proteomes" id="UP001193748">
    <property type="component" value="Unassembled WGS sequence"/>
</dbReference>
<organism evidence="1 2">
    <name type="scientific">Clostridium beijerinckii</name>
    <name type="common">Clostridium MP</name>
    <dbReference type="NCBI Taxonomy" id="1520"/>
    <lineage>
        <taxon>Bacteria</taxon>
        <taxon>Bacillati</taxon>
        <taxon>Bacillota</taxon>
        <taxon>Clostridia</taxon>
        <taxon>Eubacteriales</taxon>
        <taxon>Clostridiaceae</taxon>
        <taxon>Clostridium</taxon>
    </lineage>
</organism>
<gene>
    <name evidence="1" type="ORF">B0H41_002231</name>
</gene>
<sequence length="317" mass="37797">MKRKKFKDIKTKEDRNELLQYLLDKEIESLRKKLYKYQRCSVFNYPVTIEETDFDKLSTAGQYNWDKENKTHKIYITTRYVDGFIRQDYDPDSAKIFDKIRVHNTILHELVHALVREKFEMIYSKIKGKNFDGSPIFLATLQFLDGESSHDCAINYFLTKTWREVQDLKTSGATWNDFTDYIFLYLQSIYQLQEDFNKENMINGKQISFSFGCYESGLNKESESVSHVNAYVRDRKEFKNITIESVTFEIGSMMYPDKIKELLPKKLNNDVRADISYISYGKLLCEESTQYTNWVYKKDYKYNKYIEDKKIAERIGK</sequence>
<dbReference type="RefSeq" id="WP_173710876.1">
    <property type="nucleotide sequence ID" value="NZ_JABSWW010000001.1"/>
</dbReference>
<accession>A0AAX0B044</accession>
<protein>
    <recommendedName>
        <fullName evidence="3">SprT-like domain-containing protein</fullName>
    </recommendedName>
</protein>
<reference evidence="1" key="2">
    <citation type="journal article" date="2022" name="Nat. Biotechnol.">
        <title>Carbon-negative production of acetone and isopropanol by gas fermentation at industrial pilot scale.</title>
        <authorList>
            <person name="Liew F.E."/>
            <person name="Nogle R."/>
            <person name="Abdalla T."/>
            <person name="Rasor B.J."/>
            <person name="Canter C."/>
            <person name="Jensen R.O."/>
            <person name="Wang L."/>
            <person name="Strutz J."/>
            <person name="Chirania P."/>
            <person name="De Tissera S."/>
            <person name="Mueller A.P."/>
            <person name="Ruan Z."/>
            <person name="Gao A."/>
            <person name="Tran L."/>
            <person name="Engle N.L."/>
            <person name="Bromley J.C."/>
            <person name="Daniell J."/>
            <person name="Conrado R."/>
            <person name="Tschaplinski T.J."/>
            <person name="Giannone R.J."/>
            <person name="Hettich R.L."/>
            <person name="Karim A.S."/>
            <person name="Simpson S.D."/>
            <person name="Brown S.D."/>
            <person name="Leang C."/>
            <person name="Jewett M.C."/>
            <person name="Kopke M."/>
        </authorList>
    </citation>
    <scope>NUCLEOTIDE SEQUENCE</scope>
    <source>
        <strain evidence="1">DJ080</strain>
    </source>
</reference>
<dbReference type="AlphaFoldDB" id="A0AAX0B044"/>
<dbReference type="EMBL" id="JABSWW010000001">
    <property type="protein sequence ID" value="NRT88552.1"/>
    <property type="molecule type" value="Genomic_DNA"/>
</dbReference>
<evidence type="ECO:0000313" key="2">
    <source>
        <dbReference type="Proteomes" id="UP001193748"/>
    </source>
</evidence>